<keyword evidence="7" id="KW-1185">Reference proteome</keyword>
<sequence>MPSRYYPHTKPKTHILNGVLATLNSFSPMSGGLEQAFRDKSFEVALTKGNYLLKQGEISNYLYFLISGIVAGYRNNGKERLTTFISVSGDFVSAIDGMYGSTPVEDSMVAESDCYLIALRTEHLLDFFDTFPEMNIIMRKVLETYYRVAHQRSVIMRMGNAKEKYAYYLQNLTSNIEDIPLPLVASFLDIKTATLKTIIRDQSKAGAVVSDIENLYKLQNLISTDQLFLEKKLRLKDIAQRVELTPHELSALLNNHYRKSFADFINIFRINYVKQKLRGSNELQQLTIEALGDQAGFSSKSTFFFAFKKHTGMSPLEYIKNNKAL</sequence>
<keyword evidence="1" id="KW-0805">Transcription regulation</keyword>
<dbReference type="InterPro" id="IPR000595">
    <property type="entry name" value="cNMP-bd_dom"/>
</dbReference>
<dbReference type="SMART" id="SM00100">
    <property type="entry name" value="cNMP"/>
    <property type="match status" value="1"/>
</dbReference>
<evidence type="ECO:0000313" key="6">
    <source>
        <dbReference type="EMBL" id="TDO19065.1"/>
    </source>
</evidence>
<dbReference type="Pfam" id="PF00027">
    <property type="entry name" value="cNMP_binding"/>
    <property type="match status" value="1"/>
</dbReference>
<accession>A0A4R6IDT5</accession>
<keyword evidence="3" id="KW-0804">Transcription</keyword>
<dbReference type="GO" id="GO:0043565">
    <property type="term" value="F:sequence-specific DNA binding"/>
    <property type="evidence" value="ECO:0007669"/>
    <property type="project" value="InterPro"/>
</dbReference>
<evidence type="ECO:0000256" key="1">
    <source>
        <dbReference type="ARBA" id="ARBA00023015"/>
    </source>
</evidence>
<name>A0A4R6IDT5_9SPHI</name>
<dbReference type="Proteomes" id="UP000295499">
    <property type="component" value="Unassembled WGS sequence"/>
</dbReference>
<dbReference type="SMART" id="SM00342">
    <property type="entry name" value="HTH_ARAC"/>
    <property type="match status" value="1"/>
</dbReference>
<dbReference type="Gene3D" id="1.10.10.60">
    <property type="entry name" value="Homeodomain-like"/>
    <property type="match status" value="2"/>
</dbReference>
<protein>
    <submittedName>
        <fullName evidence="6">CRP-like cAMP-binding protein</fullName>
    </submittedName>
</protein>
<evidence type="ECO:0000256" key="2">
    <source>
        <dbReference type="ARBA" id="ARBA00023125"/>
    </source>
</evidence>
<dbReference type="SUPFAM" id="SSF51206">
    <property type="entry name" value="cAMP-binding domain-like"/>
    <property type="match status" value="1"/>
</dbReference>
<dbReference type="SUPFAM" id="SSF46689">
    <property type="entry name" value="Homeodomain-like"/>
    <property type="match status" value="1"/>
</dbReference>
<gene>
    <name evidence="6" type="ORF">CLV32_4688</name>
</gene>
<organism evidence="6 7">
    <name type="scientific">Pedobacter duraquae</name>
    <dbReference type="NCBI Taxonomy" id="425511"/>
    <lineage>
        <taxon>Bacteria</taxon>
        <taxon>Pseudomonadati</taxon>
        <taxon>Bacteroidota</taxon>
        <taxon>Sphingobacteriia</taxon>
        <taxon>Sphingobacteriales</taxon>
        <taxon>Sphingobacteriaceae</taxon>
        <taxon>Pedobacter</taxon>
    </lineage>
</organism>
<dbReference type="CDD" id="cd00038">
    <property type="entry name" value="CAP_ED"/>
    <property type="match status" value="1"/>
</dbReference>
<dbReference type="InterPro" id="IPR014710">
    <property type="entry name" value="RmlC-like_jellyroll"/>
</dbReference>
<comment type="caution">
    <text evidence="6">The sequence shown here is derived from an EMBL/GenBank/DDBJ whole genome shotgun (WGS) entry which is preliminary data.</text>
</comment>
<evidence type="ECO:0000259" key="5">
    <source>
        <dbReference type="PROSITE" id="PS50042"/>
    </source>
</evidence>
<dbReference type="OrthoDB" id="792939at2"/>
<dbReference type="PROSITE" id="PS50042">
    <property type="entry name" value="CNMP_BINDING_3"/>
    <property type="match status" value="1"/>
</dbReference>
<evidence type="ECO:0000259" key="4">
    <source>
        <dbReference type="PROSITE" id="PS01124"/>
    </source>
</evidence>
<dbReference type="Pfam" id="PF12833">
    <property type="entry name" value="HTH_18"/>
    <property type="match status" value="1"/>
</dbReference>
<keyword evidence="2" id="KW-0238">DNA-binding</keyword>
<dbReference type="EMBL" id="SNWM01000008">
    <property type="protein sequence ID" value="TDO19065.1"/>
    <property type="molecule type" value="Genomic_DNA"/>
</dbReference>
<feature type="domain" description="Cyclic nucleotide-binding" evidence="5">
    <location>
        <begin position="33"/>
        <end position="119"/>
    </location>
</feature>
<dbReference type="Gene3D" id="2.60.120.10">
    <property type="entry name" value="Jelly Rolls"/>
    <property type="match status" value="1"/>
</dbReference>
<dbReference type="InterPro" id="IPR018490">
    <property type="entry name" value="cNMP-bd_dom_sf"/>
</dbReference>
<evidence type="ECO:0000313" key="7">
    <source>
        <dbReference type="Proteomes" id="UP000295499"/>
    </source>
</evidence>
<dbReference type="PANTHER" id="PTHR43280">
    <property type="entry name" value="ARAC-FAMILY TRANSCRIPTIONAL REGULATOR"/>
    <property type="match status" value="1"/>
</dbReference>
<dbReference type="InterPro" id="IPR018060">
    <property type="entry name" value="HTH_AraC"/>
</dbReference>
<dbReference type="RefSeq" id="WP_133559276.1">
    <property type="nucleotide sequence ID" value="NZ_SNWM01000008.1"/>
</dbReference>
<evidence type="ECO:0000256" key="3">
    <source>
        <dbReference type="ARBA" id="ARBA00023163"/>
    </source>
</evidence>
<dbReference type="PANTHER" id="PTHR43280:SF29">
    <property type="entry name" value="ARAC-FAMILY TRANSCRIPTIONAL REGULATOR"/>
    <property type="match status" value="1"/>
</dbReference>
<dbReference type="PROSITE" id="PS01124">
    <property type="entry name" value="HTH_ARAC_FAMILY_2"/>
    <property type="match status" value="1"/>
</dbReference>
<dbReference type="GO" id="GO:0003700">
    <property type="term" value="F:DNA-binding transcription factor activity"/>
    <property type="evidence" value="ECO:0007669"/>
    <property type="project" value="InterPro"/>
</dbReference>
<feature type="domain" description="HTH araC/xylS-type" evidence="4">
    <location>
        <begin position="219"/>
        <end position="321"/>
    </location>
</feature>
<dbReference type="InterPro" id="IPR009057">
    <property type="entry name" value="Homeodomain-like_sf"/>
</dbReference>
<reference evidence="6 7" key="1">
    <citation type="submission" date="2019-03" db="EMBL/GenBank/DDBJ databases">
        <title>Genomic Encyclopedia of Archaeal and Bacterial Type Strains, Phase II (KMG-II): from individual species to whole genera.</title>
        <authorList>
            <person name="Goeker M."/>
        </authorList>
    </citation>
    <scope>NUCLEOTIDE SEQUENCE [LARGE SCALE GENOMIC DNA]</scope>
    <source>
        <strain evidence="6 7">DSM 19034</strain>
    </source>
</reference>
<dbReference type="AlphaFoldDB" id="A0A4R6IDT5"/>
<proteinExistence type="predicted"/>